<dbReference type="EMBL" id="QRWX01000002">
    <property type="protein sequence ID" value="RGT55999.1"/>
    <property type="molecule type" value="Genomic_DNA"/>
</dbReference>
<dbReference type="RefSeq" id="WP_006526361.1">
    <property type="nucleotide sequence ID" value="NZ_CABJCF010000002.1"/>
</dbReference>
<dbReference type="PANTHER" id="PTHR43575:SF1">
    <property type="entry name" value="PROTEIN ABCI7, CHLOROPLASTIC"/>
    <property type="match status" value="1"/>
</dbReference>
<comment type="caution">
    <text evidence="2">The sequence shown here is derived from an EMBL/GenBank/DDBJ whole genome shotgun (WGS) entry which is preliminary data.</text>
</comment>
<sequence>MEMIHVDTDIQLRDSFSQFEIDTERDIELTFSADAGEYEVFVRIKNCGKLRIRTFAYADAQVKYLFWNDNEHMFEIDETHEVLRNANVEVAHCEVNPYPVKRNTYMALREPGAYGHLVSSSLVASDKNYTQNVVNFAQRTLANIDNFAVVLKGGKLFIDAIGKIVKGASRSESHQKSRVMCFDDGQSSTVIPELLIDENDVQASHALTIGRIDREQLYYLQSRGLTQRQCTSLISSGYMYPITQFLSDEALQQELRAEMEAKLANL</sequence>
<protein>
    <submittedName>
        <fullName evidence="2">SufD family Fe-S cluster assembly protein</fullName>
    </submittedName>
</protein>
<evidence type="ECO:0000259" key="1">
    <source>
        <dbReference type="Pfam" id="PF01458"/>
    </source>
</evidence>
<dbReference type="InterPro" id="IPR037284">
    <property type="entry name" value="SUF_FeS_clus_asmbl_SufBD_sf"/>
</dbReference>
<accession>A0A412PEF6</accession>
<evidence type="ECO:0000313" key="3">
    <source>
        <dbReference type="Proteomes" id="UP000284731"/>
    </source>
</evidence>
<evidence type="ECO:0000313" key="2">
    <source>
        <dbReference type="EMBL" id="RGT55999.1"/>
    </source>
</evidence>
<dbReference type="GO" id="GO:0016226">
    <property type="term" value="P:iron-sulfur cluster assembly"/>
    <property type="evidence" value="ECO:0007669"/>
    <property type="project" value="InterPro"/>
</dbReference>
<dbReference type="AlphaFoldDB" id="A0A412PEF6"/>
<dbReference type="SUPFAM" id="SSF101960">
    <property type="entry name" value="Stabilizer of iron transporter SufD"/>
    <property type="match status" value="1"/>
</dbReference>
<feature type="domain" description="SUF system FeS cluster assembly SufBD core" evidence="1">
    <location>
        <begin position="47"/>
        <end position="237"/>
    </location>
</feature>
<organism evidence="2 3">
    <name type="scientific">Solobacterium moorei</name>
    <dbReference type="NCBI Taxonomy" id="102148"/>
    <lineage>
        <taxon>Bacteria</taxon>
        <taxon>Bacillati</taxon>
        <taxon>Bacillota</taxon>
        <taxon>Erysipelotrichia</taxon>
        <taxon>Erysipelotrichales</taxon>
        <taxon>Erysipelotrichaceae</taxon>
        <taxon>Solobacterium</taxon>
    </lineage>
</organism>
<proteinExistence type="predicted"/>
<dbReference type="InterPro" id="IPR000825">
    <property type="entry name" value="SUF_FeS_clus_asmbl_SufBD_core"/>
</dbReference>
<dbReference type="InterPro" id="IPR055346">
    <property type="entry name" value="Fe-S_cluster_assembly_SufBD"/>
</dbReference>
<name>A0A412PEF6_9FIRM</name>
<dbReference type="PANTHER" id="PTHR43575">
    <property type="entry name" value="PROTEIN ABCI7, CHLOROPLASTIC"/>
    <property type="match status" value="1"/>
</dbReference>
<dbReference type="Pfam" id="PF01458">
    <property type="entry name" value="SUFBD_core"/>
    <property type="match status" value="1"/>
</dbReference>
<gene>
    <name evidence="2" type="ORF">DWX20_04105</name>
</gene>
<reference evidence="2 3" key="1">
    <citation type="submission" date="2018-08" db="EMBL/GenBank/DDBJ databases">
        <title>A genome reference for cultivated species of the human gut microbiota.</title>
        <authorList>
            <person name="Zou Y."/>
            <person name="Xue W."/>
            <person name="Luo G."/>
        </authorList>
    </citation>
    <scope>NUCLEOTIDE SEQUENCE [LARGE SCALE GENOMIC DNA]</scope>
    <source>
        <strain evidence="2 3">AF18-46</strain>
    </source>
</reference>
<dbReference type="Proteomes" id="UP000284731">
    <property type="component" value="Unassembled WGS sequence"/>
</dbReference>